<proteinExistence type="predicted"/>
<dbReference type="InterPro" id="IPR035205">
    <property type="entry name" value="DUF5320"/>
</dbReference>
<reference evidence="1 2" key="1">
    <citation type="submission" date="2018-09" db="EMBL/GenBank/DDBJ databases">
        <authorList>
            <person name="Postec A."/>
        </authorList>
    </citation>
    <scope>NUCLEOTIDE SEQUENCE [LARGE SCALE GENOMIC DNA]</scope>
    <source>
        <strain evidence="1">70B-A</strain>
    </source>
</reference>
<dbReference type="KEGG" id="cbar:PATL70BA_2510"/>
<protein>
    <recommendedName>
        <fullName evidence="3">DUF5320 domain-containing protein</fullName>
    </recommendedName>
</protein>
<dbReference type="Pfam" id="PF17253">
    <property type="entry name" value="DUF5320"/>
    <property type="match status" value="1"/>
</dbReference>
<accession>A0A3P7PXN3</accession>
<gene>
    <name evidence="1" type="ORF">PATL70BA_2510</name>
</gene>
<organism evidence="1 2">
    <name type="scientific">Petrocella atlantisensis</name>
    <dbReference type="NCBI Taxonomy" id="2173034"/>
    <lineage>
        <taxon>Bacteria</taxon>
        <taxon>Bacillati</taxon>
        <taxon>Bacillota</taxon>
        <taxon>Clostridia</taxon>
        <taxon>Lachnospirales</taxon>
        <taxon>Vallitaleaceae</taxon>
        <taxon>Petrocella</taxon>
    </lineage>
</organism>
<keyword evidence="2" id="KW-1185">Reference proteome</keyword>
<sequence>MARRDGTGPMGLGPLTGRGLGVCAGSRAVRYGAGLGMGLGLGLKMACRRGFGRGYGRNTMNIDQNTNLDQKDRLHEEKEILQKRLEAIDKALEKL</sequence>
<dbReference type="AlphaFoldDB" id="A0A3P7PXN3"/>
<dbReference type="Proteomes" id="UP000279029">
    <property type="component" value="Chromosome"/>
</dbReference>
<evidence type="ECO:0000313" key="1">
    <source>
        <dbReference type="EMBL" id="VDN48407.1"/>
    </source>
</evidence>
<evidence type="ECO:0000313" key="2">
    <source>
        <dbReference type="Proteomes" id="UP000279029"/>
    </source>
</evidence>
<dbReference type="EMBL" id="LR130778">
    <property type="protein sequence ID" value="VDN48407.1"/>
    <property type="molecule type" value="Genomic_DNA"/>
</dbReference>
<dbReference type="RefSeq" id="WP_125137542.1">
    <property type="nucleotide sequence ID" value="NZ_LR130778.1"/>
</dbReference>
<name>A0A3P7PXN3_9FIRM</name>
<evidence type="ECO:0008006" key="3">
    <source>
        <dbReference type="Google" id="ProtNLM"/>
    </source>
</evidence>